<dbReference type="STRING" id="1108812.AWC16_18880"/>
<comment type="caution">
    <text evidence="1">The sequence shown here is derived from an EMBL/GenBank/DDBJ whole genome shotgun (WGS) entry which is preliminary data.</text>
</comment>
<reference evidence="1 2" key="1">
    <citation type="submission" date="2016-01" db="EMBL/GenBank/DDBJ databases">
        <title>The new phylogeny of the genus Mycobacterium.</title>
        <authorList>
            <person name="Tarcisio F."/>
            <person name="Conor M."/>
            <person name="Antonella G."/>
            <person name="Elisabetta G."/>
            <person name="Giulia F.S."/>
            <person name="Sara T."/>
            <person name="Anna F."/>
            <person name="Clotilde B."/>
            <person name="Roberto B."/>
            <person name="Veronica D.S."/>
            <person name="Fabio R."/>
            <person name="Monica P."/>
            <person name="Olivier J."/>
            <person name="Enrico T."/>
            <person name="Nicola S."/>
        </authorList>
    </citation>
    <scope>NUCLEOTIDE SEQUENCE [LARGE SCALE GENOMIC DNA]</scope>
    <source>
        <strain evidence="1 2">DSM 45394</strain>
    </source>
</reference>
<dbReference type="OrthoDB" id="9851874at2"/>
<evidence type="ECO:0000313" key="1">
    <source>
        <dbReference type="EMBL" id="ORW08467.1"/>
    </source>
</evidence>
<gene>
    <name evidence="1" type="ORF">AWC16_18880</name>
</gene>
<evidence type="ECO:0000313" key="2">
    <source>
        <dbReference type="Proteomes" id="UP000193866"/>
    </source>
</evidence>
<accession>A0A1X1YBJ2</accession>
<dbReference type="EMBL" id="LQPG01000035">
    <property type="protein sequence ID" value="ORW08467.1"/>
    <property type="molecule type" value="Genomic_DNA"/>
</dbReference>
<dbReference type="Proteomes" id="UP000193866">
    <property type="component" value="Unassembled WGS sequence"/>
</dbReference>
<proteinExistence type="predicted"/>
<keyword evidence="2" id="KW-1185">Reference proteome</keyword>
<protein>
    <submittedName>
        <fullName evidence="1">Uncharacterized protein</fullName>
    </submittedName>
</protein>
<dbReference type="AlphaFoldDB" id="A0A1X1YBJ2"/>
<name>A0A1X1YBJ2_9MYCO</name>
<dbReference type="RefSeq" id="WP_085266105.1">
    <property type="nucleotide sequence ID" value="NZ_LQPG01000035.1"/>
</dbReference>
<organism evidence="1 2">
    <name type="scientific">Mycolicibacter longobardus</name>
    <dbReference type="NCBI Taxonomy" id="1108812"/>
    <lineage>
        <taxon>Bacteria</taxon>
        <taxon>Bacillati</taxon>
        <taxon>Actinomycetota</taxon>
        <taxon>Actinomycetes</taxon>
        <taxon>Mycobacteriales</taxon>
        <taxon>Mycobacteriaceae</taxon>
        <taxon>Mycolicibacter</taxon>
    </lineage>
</organism>
<sequence>MIIDIGVGEVIIRGPDAILGTSVDVCLTPQQARSAASGLDADGHPVIAVGLRQAADQAERGVRT</sequence>